<dbReference type="Proteomes" id="UP001141327">
    <property type="component" value="Unassembled WGS sequence"/>
</dbReference>
<evidence type="ECO:0000313" key="1">
    <source>
        <dbReference type="EMBL" id="KAJ4453944.1"/>
    </source>
</evidence>
<keyword evidence="2" id="KW-1185">Reference proteome</keyword>
<accession>A0ABQ8U3Q6</accession>
<organism evidence="1 2">
    <name type="scientific">Paratrimastix pyriformis</name>
    <dbReference type="NCBI Taxonomy" id="342808"/>
    <lineage>
        <taxon>Eukaryota</taxon>
        <taxon>Metamonada</taxon>
        <taxon>Preaxostyla</taxon>
        <taxon>Paratrimastigidae</taxon>
        <taxon>Paratrimastix</taxon>
    </lineage>
</organism>
<sequence length="108" mass="12188">MSVLSAYNHSDSTRPAWLSKTDIIALVNGQCDSPVKMMRLVRDGDFKNGKPRFITEFMNPAGVIIYRCLTAKREFTQPDGRATAYFKFCPSNLMRLDAANKVECEGFD</sequence>
<name>A0ABQ8U3Q6_9EUKA</name>
<gene>
    <name evidence="1" type="ORF">PAPYR_11448</name>
</gene>
<protein>
    <submittedName>
        <fullName evidence="1">Uncharacterized protein</fullName>
    </submittedName>
</protein>
<proteinExistence type="predicted"/>
<dbReference type="EMBL" id="JAPMOS010000199">
    <property type="protein sequence ID" value="KAJ4453944.1"/>
    <property type="molecule type" value="Genomic_DNA"/>
</dbReference>
<comment type="caution">
    <text evidence="1">The sequence shown here is derived from an EMBL/GenBank/DDBJ whole genome shotgun (WGS) entry which is preliminary data.</text>
</comment>
<reference evidence="1" key="1">
    <citation type="journal article" date="2022" name="bioRxiv">
        <title>Genomics of Preaxostyla Flagellates Illuminates Evolutionary Transitions and the Path Towards Mitochondrial Loss.</title>
        <authorList>
            <person name="Novak L.V.F."/>
            <person name="Treitli S.C."/>
            <person name="Pyrih J."/>
            <person name="Halakuc P."/>
            <person name="Pipaliya S.V."/>
            <person name="Vacek V."/>
            <person name="Brzon O."/>
            <person name="Soukal P."/>
            <person name="Eme L."/>
            <person name="Dacks J.B."/>
            <person name="Karnkowska A."/>
            <person name="Elias M."/>
            <person name="Hampl V."/>
        </authorList>
    </citation>
    <scope>NUCLEOTIDE SEQUENCE</scope>
    <source>
        <strain evidence="1">RCP-MX</strain>
    </source>
</reference>
<evidence type="ECO:0000313" key="2">
    <source>
        <dbReference type="Proteomes" id="UP001141327"/>
    </source>
</evidence>